<dbReference type="Proteomes" id="UP001251217">
    <property type="component" value="Unassembled WGS sequence"/>
</dbReference>
<proteinExistence type="predicted"/>
<protein>
    <recommendedName>
        <fullName evidence="3">PE family protein</fullName>
    </recommendedName>
</protein>
<comment type="caution">
    <text evidence="1">The sequence shown here is derived from an EMBL/GenBank/DDBJ whole genome shotgun (WGS) entry which is preliminary data.</text>
</comment>
<evidence type="ECO:0000313" key="1">
    <source>
        <dbReference type="EMBL" id="MDR7173020.1"/>
    </source>
</evidence>
<gene>
    <name evidence="1" type="ORF">J2W56_006786</name>
</gene>
<evidence type="ECO:0000313" key="2">
    <source>
        <dbReference type="Proteomes" id="UP001251217"/>
    </source>
</evidence>
<evidence type="ECO:0008006" key="3">
    <source>
        <dbReference type="Google" id="ProtNLM"/>
    </source>
</evidence>
<dbReference type="EMBL" id="JAVDWW010000017">
    <property type="protein sequence ID" value="MDR7173020.1"/>
    <property type="molecule type" value="Genomic_DNA"/>
</dbReference>
<reference evidence="1 2" key="1">
    <citation type="submission" date="2023-07" db="EMBL/GenBank/DDBJ databases">
        <title>Sorghum-associated microbial communities from plants grown in Nebraska, USA.</title>
        <authorList>
            <person name="Schachtman D."/>
        </authorList>
    </citation>
    <scope>NUCLEOTIDE SEQUENCE [LARGE SCALE GENOMIC DNA]</scope>
    <source>
        <strain evidence="1 2">4272</strain>
    </source>
</reference>
<sequence length="136" mass="14610">MTVYSTDLTGLLATIKDTLGHRVAPAVPEGTARQELAAVLEQLDNLTQRISWDQAALAQTCERTEALATRLGLAPAGDVHAGVDALRARRRHVSDVLREAYRDGAPRAGLVESVLEFSERDVAEQISVGLRAGLPI</sequence>
<name>A0ABU1XR39_9NOCA</name>
<accession>A0ABU1XR39</accession>
<keyword evidence="2" id="KW-1185">Reference proteome</keyword>
<dbReference type="RefSeq" id="WP_063008968.1">
    <property type="nucleotide sequence ID" value="NZ_JAVDWW010000017.1"/>
</dbReference>
<organism evidence="1 2">
    <name type="scientific">Nocardia kruczakiae</name>
    <dbReference type="NCBI Taxonomy" id="261477"/>
    <lineage>
        <taxon>Bacteria</taxon>
        <taxon>Bacillati</taxon>
        <taxon>Actinomycetota</taxon>
        <taxon>Actinomycetes</taxon>
        <taxon>Mycobacteriales</taxon>
        <taxon>Nocardiaceae</taxon>
        <taxon>Nocardia</taxon>
    </lineage>
</organism>